<dbReference type="AlphaFoldDB" id="A0AAV6HUR7"/>
<comment type="caution">
    <text evidence="1">The sequence shown here is derived from an EMBL/GenBank/DDBJ whole genome shotgun (WGS) entry which is preliminary data.</text>
</comment>
<gene>
    <name evidence="1" type="ORF">RHGRI_037317</name>
</gene>
<name>A0AAV6HUR7_9ERIC</name>
<keyword evidence="2" id="KW-1185">Reference proteome</keyword>
<reference evidence="1 2" key="1">
    <citation type="submission" date="2020-08" db="EMBL/GenBank/DDBJ databases">
        <title>Plant Genome Project.</title>
        <authorList>
            <person name="Zhang R.-G."/>
        </authorList>
    </citation>
    <scope>NUCLEOTIDE SEQUENCE [LARGE SCALE GENOMIC DNA]</scope>
    <source>
        <strain evidence="1">WSP0</strain>
        <tissue evidence="1">Leaf</tissue>
    </source>
</reference>
<sequence length="307" mass="33088">MELGGPASEVDIQEECRRVGNSQRARGKRPCTWSSDVQCYACSGHGHDSCDCIEDDACEGVDEQTSIVEKVEAAVLQAEAVAENRGEGWGLIRLDQEIVWASQHMSGNGMQQSSYKMVLSASLYHIWLEQNSRVFQGAQRDATTLVTVVKSDIRDRDLLRPGAPFDDVFGGVSDAVSTPGGGDVAAAEEEAVDDVGWAAAGGEVVEAVGCVVGGESGEEGVEVCVVGAVWGVRTGSGKGCFWAVYGDESWVSSFDYWDEAEQTNRVNKQSLSGYFAEEFTHCRAPGAGKGFGRFNFDENGDWERVEK</sequence>
<proteinExistence type="predicted"/>
<protein>
    <recommendedName>
        <fullName evidence="3">CCHC-type domain-containing protein</fullName>
    </recommendedName>
</protein>
<dbReference type="EMBL" id="JACTNZ010000013">
    <property type="protein sequence ID" value="KAG5516560.1"/>
    <property type="molecule type" value="Genomic_DNA"/>
</dbReference>
<evidence type="ECO:0000313" key="2">
    <source>
        <dbReference type="Proteomes" id="UP000823749"/>
    </source>
</evidence>
<dbReference type="Proteomes" id="UP000823749">
    <property type="component" value="Chromosome 13"/>
</dbReference>
<evidence type="ECO:0000313" key="1">
    <source>
        <dbReference type="EMBL" id="KAG5516560.1"/>
    </source>
</evidence>
<organism evidence="1 2">
    <name type="scientific">Rhododendron griersonianum</name>
    <dbReference type="NCBI Taxonomy" id="479676"/>
    <lineage>
        <taxon>Eukaryota</taxon>
        <taxon>Viridiplantae</taxon>
        <taxon>Streptophyta</taxon>
        <taxon>Embryophyta</taxon>
        <taxon>Tracheophyta</taxon>
        <taxon>Spermatophyta</taxon>
        <taxon>Magnoliopsida</taxon>
        <taxon>eudicotyledons</taxon>
        <taxon>Gunneridae</taxon>
        <taxon>Pentapetalae</taxon>
        <taxon>asterids</taxon>
        <taxon>Ericales</taxon>
        <taxon>Ericaceae</taxon>
        <taxon>Ericoideae</taxon>
        <taxon>Rhodoreae</taxon>
        <taxon>Rhododendron</taxon>
    </lineage>
</organism>
<accession>A0AAV6HUR7</accession>
<evidence type="ECO:0008006" key="3">
    <source>
        <dbReference type="Google" id="ProtNLM"/>
    </source>
</evidence>